<dbReference type="Proteomes" id="UP000887320">
    <property type="component" value="Unassembled WGS sequence"/>
</dbReference>
<organism evidence="1 2">
    <name type="scientific">Acinetobacter guillouiae</name>
    <name type="common">Acinetobacter genomosp. 11</name>
    <dbReference type="NCBI Taxonomy" id="106649"/>
    <lineage>
        <taxon>Bacteria</taxon>
        <taxon>Pseudomonadati</taxon>
        <taxon>Pseudomonadota</taxon>
        <taxon>Gammaproteobacteria</taxon>
        <taxon>Moraxellales</taxon>
        <taxon>Moraxellaceae</taxon>
        <taxon>Acinetobacter</taxon>
    </lineage>
</organism>
<dbReference type="GO" id="GO:0004045">
    <property type="term" value="F:peptidyl-tRNA hydrolase activity"/>
    <property type="evidence" value="ECO:0007669"/>
    <property type="project" value="UniProtKB-EC"/>
</dbReference>
<dbReference type="AlphaFoldDB" id="A0A8X8KIG0"/>
<dbReference type="EMBL" id="JAHWXT010000006">
    <property type="protein sequence ID" value="MCF0266082.1"/>
    <property type="molecule type" value="Genomic_DNA"/>
</dbReference>
<evidence type="ECO:0000313" key="1">
    <source>
        <dbReference type="EMBL" id="MCF0266082.1"/>
    </source>
</evidence>
<accession>A0A8X8KIG0</accession>
<dbReference type="InterPro" id="IPR023476">
    <property type="entry name" value="Pep_tRNA_hydro_II_dom_sf"/>
</dbReference>
<reference evidence="1" key="1">
    <citation type="submission" date="2021-07" db="EMBL/GenBank/DDBJ databases">
        <authorList>
            <person name="Fernandez M."/>
            <person name="Pereira P."/>
            <person name="Torres Tejerizo G.A."/>
            <person name="Gonzalez P."/>
            <person name="Agostini E."/>
        </authorList>
    </citation>
    <scope>NUCLEOTIDE SEQUENCE</scope>
    <source>
        <strain evidence="1">SFC 500-1A</strain>
    </source>
</reference>
<dbReference type="SUPFAM" id="SSF102462">
    <property type="entry name" value="Peptidyl-tRNA hydrolase II"/>
    <property type="match status" value="1"/>
</dbReference>
<keyword evidence="1" id="KW-0378">Hydrolase</keyword>
<comment type="caution">
    <text evidence="1">The sequence shown here is derived from an EMBL/GenBank/DDBJ whole genome shotgun (WGS) entry which is preliminary data.</text>
</comment>
<sequence length="111" mass="12620">MALKLYIAVLDEMPDFMVPTLVAHAVLAAHLQFVQDADAESYKNWLEHSFRKVVVKVNQKEFDKIAQLKCYLGHESTVLDAKKSCAVVFPISQDTIPNVLKFAKMWKPTLN</sequence>
<name>A0A8X8KIG0_ACIGI</name>
<dbReference type="Gene3D" id="3.40.1490.10">
    <property type="entry name" value="Bit1"/>
    <property type="match status" value="1"/>
</dbReference>
<protein>
    <submittedName>
        <fullName evidence="1">Peptidyl-tRNA hydrolase</fullName>
    </submittedName>
</protein>
<evidence type="ECO:0000313" key="2">
    <source>
        <dbReference type="Proteomes" id="UP000887320"/>
    </source>
</evidence>
<proteinExistence type="predicted"/>
<dbReference type="RefSeq" id="WP_151801689.1">
    <property type="nucleotide sequence ID" value="NZ_BKPA01000007.1"/>
</dbReference>
<gene>
    <name evidence="1" type="ORF">KW868_16665</name>
</gene>